<keyword evidence="3" id="KW-0238">DNA-binding</keyword>
<keyword evidence="5" id="KW-0539">Nucleus</keyword>
<sequence length="596" mass="65445">MGRRKIEIKAIKDDRNRSVTFLKRKGGLFKKAHELSVLCSVDVAVIIFGHNKKLYEFSSGDINETIGRYQYYGGAHEHKGPEDFMGKKDMDDDDDEDAGDLMGSPPRDSHTPPEHAMMGHHIHNNPSFQHIRHAPSASPPMHNGLPFHARHASPQPGSMSRPDSRAQVRRSSSNLMPPQHHSQAPPAQNNYAYMPNPPFFNPHVPQNMGPKPQATPPAPHYTYPPPAHPQVHYMQQPDQRRQSVPPTYQQQQQQQQQHQQQHQHQQQQQQQSQPQQQQPPQQQQHQHQQQHQQQERSQSQSHAPPPPLPQLNVPSPPEQNTFQSPPLPQPKALPAAAKHSIFTPIDDSRSMLAWGPEPPRSEVKLEPGLRSQSIDVAAIPRTQAGENSPPQPPPSNVAPQPPQRTQSTSSVPASSLPSRTNSIANPRPRLKVQIPSEHSDGGSQTADSSPKDSSTTGATPARTSTEASHSSTGVVLPPPSPSANSLLSAGATGPPNPFARPAPPTNNGSYGSRGEMDTPMSALPSRFVENNLLPSPSSFYPEWGFGRESNMLPSPLTFQTPVAPNGPSFSRDEPADRKRKTSDEGSDAGSQKRLKA</sequence>
<evidence type="ECO:0000256" key="2">
    <source>
        <dbReference type="ARBA" id="ARBA00023015"/>
    </source>
</evidence>
<feature type="compositionally biased region" description="Pro residues" evidence="7">
    <location>
        <begin position="303"/>
        <end position="317"/>
    </location>
</feature>
<dbReference type="GO" id="GO:0033554">
    <property type="term" value="P:cellular response to stress"/>
    <property type="evidence" value="ECO:0007669"/>
    <property type="project" value="UniProtKB-ARBA"/>
</dbReference>
<dbReference type="InterPro" id="IPR033896">
    <property type="entry name" value="MEF2-like_N"/>
</dbReference>
<dbReference type="InterPro" id="IPR002100">
    <property type="entry name" value="TF_MADSbox"/>
</dbReference>
<comment type="caution">
    <text evidence="9">The sequence shown here is derived from an EMBL/GenBank/DDBJ whole genome shotgun (WGS) entry which is preliminary data.</text>
</comment>
<dbReference type="GO" id="GO:0000977">
    <property type="term" value="F:RNA polymerase II transcription regulatory region sequence-specific DNA binding"/>
    <property type="evidence" value="ECO:0007669"/>
    <property type="project" value="InterPro"/>
</dbReference>
<dbReference type="GO" id="GO:0005634">
    <property type="term" value="C:nucleus"/>
    <property type="evidence" value="ECO:0007669"/>
    <property type="project" value="UniProtKB-SubCell"/>
</dbReference>
<evidence type="ECO:0000256" key="3">
    <source>
        <dbReference type="ARBA" id="ARBA00023125"/>
    </source>
</evidence>
<evidence type="ECO:0000256" key="7">
    <source>
        <dbReference type="SAM" id="MobiDB-lite"/>
    </source>
</evidence>
<evidence type="ECO:0000313" key="9">
    <source>
        <dbReference type="EMBL" id="CAI6331549.1"/>
    </source>
</evidence>
<feature type="region of interest" description="Disordered" evidence="7">
    <location>
        <begin position="77"/>
        <end position="521"/>
    </location>
</feature>
<evidence type="ECO:0000256" key="6">
    <source>
        <dbReference type="ARBA" id="ARBA00025805"/>
    </source>
</evidence>
<gene>
    <name evidence="9" type="ORF">PDIGIT_LOCUS4574</name>
</gene>
<dbReference type="CDD" id="cd00265">
    <property type="entry name" value="MADS_MEF2_like"/>
    <property type="match status" value="1"/>
</dbReference>
<reference evidence="9" key="1">
    <citation type="submission" date="2023-01" db="EMBL/GenBank/DDBJ databases">
        <authorList>
            <person name="Van Ghelder C."/>
            <person name="Rancurel C."/>
        </authorList>
    </citation>
    <scope>NUCLEOTIDE SEQUENCE</scope>
    <source>
        <strain evidence="9">CNCM I-4278</strain>
    </source>
</reference>
<feature type="compositionally biased region" description="Pro residues" evidence="7">
    <location>
        <begin position="213"/>
        <end position="228"/>
    </location>
</feature>
<protein>
    <recommendedName>
        <fullName evidence="8">MADS-box domain-containing protein</fullName>
    </recommendedName>
</protein>
<evidence type="ECO:0000313" key="10">
    <source>
        <dbReference type="Proteomes" id="UP001152607"/>
    </source>
</evidence>
<dbReference type="PROSITE" id="PS00350">
    <property type="entry name" value="MADS_BOX_1"/>
    <property type="match status" value="1"/>
</dbReference>
<dbReference type="GO" id="GO:0046983">
    <property type="term" value="F:protein dimerization activity"/>
    <property type="evidence" value="ECO:0007669"/>
    <property type="project" value="InterPro"/>
</dbReference>
<dbReference type="GO" id="GO:0045944">
    <property type="term" value="P:positive regulation of transcription by RNA polymerase II"/>
    <property type="evidence" value="ECO:0007669"/>
    <property type="project" value="InterPro"/>
</dbReference>
<keyword evidence="10" id="KW-1185">Reference proteome</keyword>
<feature type="compositionally biased region" description="Pro residues" evidence="7">
    <location>
        <begin position="389"/>
        <end position="402"/>
    </location>
</feature>
<comment type="similarity">
    <text evidence="6">Belongs to the MEF2 family.</text>
</comment>
<dbReference type="SMART" id="SM00432">
    <property type="entry name" value="MADS"/>
    <property type="match status" value="1"/>
</dbReference>
<organism evidence="9 10">
    <name type="scientific">Periconia digitata</name>
    <dbReference type="NCBI Taxonomy" id="1303443"/>
    <lineage>
        <taxon>Eukaryota</taxon>
        <taxon>Fungi</taxon>
        <taxon>Dikarya</taxon>
        <taxon>Ascomycota</taxon>
        <taxon>Pezizomycotina</taxon>
        <taxon>Dothideomycetes</taxon>
        <taxon>Pleosporomycetidae</taxon>
        <taxon>Pleosporales</taxon>
        <taxon>Massarineae</taxon>
        <taxon>Periconiaceae</taxon>
        <taxon>Periconia</taxon>
    </lineage>
</organism>
<accession>A0A9W4U8Z0</accession>
<dbReference type="InterPro" id="IPR036879">
    <property type="entry name" value="TF_MADSbox_sf"/>
</dbReference>
<feature type="compositionally biased region" description="Pro residues" evidence="7">
    <location>
        <begin position="494"/>
        <end position="504"/>
    </location>
</feature>
<proteinExistence type="inferred from homology"/>
<feature type="compositionally biased region" description="Low complexity" evidence="7">
    <location>
        <begin position="407"/>
        <end position="418"/>
    </location>
</feature>
<dbReference type="FunFam" id="3.40.1810.10:FF:000013">
    <property type="entry name" value="Transcription factor, MADS-box"/>
    <property type="match status" value="1"/>
</dbReference>
<dbReference type="AlphaFoldDB" id="A0A9W4U8Z0"/>
<dbReference type="SUPFAM" id="SSF55455">
    <property type="entry name" value="SRF-like"/>
    <property type="match status" value="1"/>
</dbReference>
<dbReference type="Pfam" id="PF00319">
    <property type="entry name" value="SRF-TF"/>
    <property type="match status" value="1"/>
</dbReference>
<dbReference type="InterPro" id="IPR050142">
    <property type="entry name" value="MADS-box/MEF2_TF"/>
</dbReference>
<evidence type="ECO:0000256" key="4">
    <source>
        <dbReference type="ARBA" id="ARBA00023163"/>
    </source>
</evidence>
<feature type="compositionally biased region" description="Low complexity" evidence="7">
    <location>
        <begin position="249"/>
        <end position="302"/>
    </location>
</feature>
<feature type="compositionally biased region" description="Low complexity" evidence="7">
    <location>
        <begin position="177"/>
        <end position="188"/>
    </location>
</feature>
<dbReference type="Gene3D" id="3.40.1810.10">
    <property type="entry name" value="Transcription factor, MADS-box"/>
    <property type="match status" value="1"/>
</dbReference>
<keyword evidence="4" id="KW-0804">Transcription</keyword>
<dbReference type="EMBL" id="CAOQHR010000003">
    <property type="protein sequence ID" value="CAI6331549.1"/>
    <property type="molecule type" value="Genomic_DNA"/>
</dbReference>
<dbReference type="PRINTS" id="PR00404">
    <property type="entry name" value="MADSDOMAIN"/>
</dbReference>
<dbReference type="GO" id="GO:0008301">
    <property type="term" value="F:DNA binding, bending"/>
    <property type="evidence" value="ECO:0007669"/>
    <property type="project" value="UniProtKB-ARBA"/>
</dbReference>
<feature type="compositionally biased region" description="Low complexity" evidence="7">
    <location>
        <begin position="482"/>
        <end position="491"/>
    </location>
</feature>
<dbReference type="Proteomes" id="UP001152607">
    <property type="component" value="Unassembled WGS sequence"/>
</dbReference>
<evidence type="ECO:0000259" key="8">
    <source>
        <dbReference type="PROSITE" id="PS50066"/>
    </source>
</evidence>
<evidence type="ECO:0000256" key="1">
    <source>
        <dbReference type="ARBA" id="ARBA00004123"/>
    </source>
</evidence>
<feature type="compositionally biased region" description="Polar residues" evidence="7">
    <location>
        <begin position="441"/>
        <end position="473"/>
    </location>
</feature>
<keyword evidence="2" id="KW-0805">Transcription regulation</keyword>
<dbReference type="OrthoDB" id="1898716at2759"/>
<feature type="domain" description="MADS-box" evidence="8">
    <location>
        <begin position="1"/>
        <end position="61"/>
    </location>
</feature>
<dbReference type="PANTHER" id="PTHR48019">
    <property type="entry name" value="SERUM RESPONSE FACTOR HOMOLOG"/>
    <property type="match status" value="1"/>
</dbReference>
<dbReference type="PROSITE" id="PS50066">
    <property type="entry name" value="MADS_BOX_2"/>
    <property type="match status" value="1"/>
</dbReference>
<comment type="subcellular location">
    <subcellularLocation>
        <location evidence="1">Nucleus</location>
    </subcellularLocation>
</comment>
<evidence type="ECO:0000256" key="5">
    <source>
        <dbReference type="ARBA" id="ARBA00023242"/>
    </source>
</evidence>
<feature type="compositionally biased region" description="Basic and acidic residues" evidence="7">
    <location>
        <begin position="77"/>
        <end position="90"/>
    </location>
</feature>
<feature type="region of interest" description="Disordered" evidence="7">
    <location>
        <begin position="547"/>
        <end position="596"/>
    </location>
</feature>
<name>A0A9W4U8Z0_9PLEO</name>